<accession>A0A212JQF3</accession>
<proteinExistence type="predicted"/>
<protein>
    <recommendedName>
        <fullName evidence="2">DUF1292 domain-containing protein</fullName>
    </recommendedName>
</protein>
<organism evidence="1">
    <name type="scientific">uncultured Eubacteriales bacterium</name>
    <dbReference type="NCBI Taxonomy" id="172733"/>
    <lineage>
        <taxon>Bacteria</taxon>
        <taxon>Bacillati</taxon>
        <taxon>Bacillota</taxon>
        <taxon>Clostridia</taxon>
        <taxon>Eubacteriales</taxon>
        <taxon>environmental samples</taxon>
    </lineage>
</organism>
<dbReference type="Pfam" id="PF06949">
    <property type="entry name" value="DUF1292"/>
    <property type="match status" value="1"/>
</dbReference>
<dbReference type="InterPro" id="IPR009711">
    <property type="entry name" value="UPF0473"/>
</dbReference>
<dbReference type="EMBL" id="FLUN01000001">
    <property type="protein sequence ID" value="SBW01545.1"/>
    <property type="molecule type" value="Genomic_DNA"/>
</dbReference>
<name>A0A212JQF3_9FIRM</name>
<evidence type="ECO:0000313" key="1">
    <source>
        <dbReference type="EMBL" id="SBW01545.1"/>
    </source>
</evidence>
<dbReference type="AlphaFoldDB" id="A0A212JQF3"/>
<reference evidence="1" key="1">
    <citation type="submission" date="2016-04" db="EMBL/GenBank/DDBJ databases">
        <authorList>
            <person name="Evans L.H."/>
            <person name="Alamgir A."/>
            <person name="Owens N."/>
            <person name="Weber N.D."/>
            <person name="Virtaneva K."/>
            <person name="Barbian K."/>
            <person name="Babar A."/>
            <person name="Rosenke K."/>
        </authorList>
    </citation>
    <scope>NUCLEOTIDE SEQUENCE</scope>
    <source>
        <strain evidence="1">86</strain>
    </source>
</reference>
<gene>
    <name evidence="1" type="ORF">KL86CLO1_11506</name>
</gene>
<sequence length="105" mass="12020">MSEEYGADFITITDEDGNEFELEHLDTLEYNGQTYMAFFPAVEDGKPTEEVDLDEEYGLVILKVVEVDGEEQLSTLDSDEELDLVYQQFMEVLFADEEEDEGGEE</sequence>
<evidence type="ECO:0008006" key="2">
    <source>
        <dbReference type="Google" id="ProtNLM"/>
    </source>
</evidence>